<evidence type="ECO:0008006" key="2">
    <source>
        <dbReference type="Google" id="ProtNLM"/>
    </source>
</evidence>
<dbReference type="PROSITE" id="PS51257">
    <property type="entry name" value="PROKAR_LIPOPROTEIN"/>
    <property type="match status" value="1"/>
</dbReference>
<reference evidence="1" key="1">
    <citation type="journal article" date="2020" name="mSystems">
        <title>Genome- and Community-Level Interaction Insights into Carbon Utilization and Element Cycling Functions of Hydrothermarchaeota in Hydrothermal Sediment.</title>
        <authorList>
            <person name="Zhou Z."/>
            <person name="Liu Y."/>
            <person name="Xu W."/>
            <person name="Pan J."/>
            <person name="Luo Z.H."/>
            <person name="Li M."/>
        </authorList>
    </citation>
    <scope>NUCLEOTIDE SEQUENCE [LARGE SCALE GENOMIC DNA]</scope>
    <source>
        <strain evidence="1">SpSt-339</strain>
    </source>
</reference>
<dbReference type="AlphaFoldDB" id="A0A7C2NW81"/>
<evidence type="ECO:0000313" key="1">
    <source>
        <dbReference type="EMBL" id="HEN16188.1"/>
    </source>
</evidence>
<organism evidence="1">
    <name type="scientific">Schlesneria paludicola</name>
    <dbReference type="NCBI Taxonomy" id="360056"/>
    <lineage>
        <taxon>Bacteria</taxon>
        <taxon>Pseudomonadati</taxon>
        <taxon>Planctomycetota</taxon>
        <taxon>Planctomycetia</taxon>
        <taxon>Planctomycetales</taxon>
        <taxon>Planctomycetaceae</taxon>
        <taxon>Schlesneria</taxon>
    </lineage>
</organism>
<gene>
    <name evidence="1" type="ORF">ENQ76_12055</name>
</gene>
<protein>
    <recommendedName>
        <fullName evidence="2">Lipoprotein</fullName>
    </recommendedName>
</protein>
<comment type="caution">
    <text evidence="1">The sequence shown here is derived from an EMBL/GenBank/DDBJ whole genome shotgun (WGS) entry which is preliminary data.</text>
</comment>
<dbReference type="EMBL" id="DSOK01000338">
    <property type="protein sequence ID" value="HEN16188.1"/>
    <property type="molecule type" value="Genomic_DNA"/>
</dbReference>
<proteinExistence type="predicted"/>
<name>A0A7C2NW81_9PLAN</name>
<sequence length="176" mass="18828">MRSIQPSLHLVALLVLGCSQEPVLDATIERPPQPAPQQPPEVVLTVPDIDLSTPFDALPAAWPTPSTPLKAQQRIRVAGTLQGRFPDPPADTLNVILIARFEQPLPGGKTLSAGGHVAPVTIQGEATPFALDLDGPSQPGRYRLFVELFGTPRRNAKEPETVSLMATDVNVLPGQK</sequence>
<accession>A0A7C2NW81</accession>